<comment type="caution">
    <text evidence="1">The sequence shown here is derived from an EMBL/GenBank/DDBJ whole genome shotgun (WGS) entry which is preliminary data.</text>
</comment>
<keyword evidence="2" id="KW-1185">Reference proteome</keyword>
<name>A0ABN8D0T3_9STRA</name>
<evidence type="ECO:0000313" key="2">
    <source>
        <dbReference type="Proteomes" id="UP001158986"/>
    </source>
</evidence>
<reference evidence="1 2" key="1">
    <citation type="submission" date="2021-11" db="EMBL/GenBank/DDBJ databases">
        <authorList>
            <person name="Islam A."/>
            <person name="Islam S."/>
            <person name="Flora M.S."/>
            <person name="Rahman M."/>
            <person name="Ziaur R.M."/>
            <person name="Epstein J.H."/>
            <person name="Hassan M."/>
            <person name="Klassen M."/>
            <person name="Woodard K."/>
            <person name="Webb A."/>
            <person name="Webby R.J."/>
            <person name="El Zowalaty M.E."/>
        </authorList>
    </citation>
    <scope>NUCLEOTIDE SEQUENCE [LARGE SCALE GENOMIC DNA]</scope>
    <source>
        <strain evidence="1">Pbs1</strain>
    </source>
</reference>
<sequence>MSLCSRCQAYQSFLSFHHICNVDYKSLTELQDIEHSQERMDIPRDIRVLWRLSRTYCKAILRVGIMEQQQARQLMRWY</sequence>
<evidence type="ECO:0000313" key="1">
    <source>
        <dbReference type="EMBL" id="CAH0518955.1"/>
    </source>
</evidence>
<accession>A0ABN8D0T3</accession>
<organism evidence="1 2">
    <name type="scientific">Peronospora belbahrii</name>
    <dbReference type="NCBI Taxonomy" id="622444"/>
    <lineage>
        <taxon>Eukaryota</taxon>
        <taxon>Sar</taxon>
        <taxon>Stramenopiles</taxon>
        <taxon>Oomycota</taxon>
        <taxon>Peronosporomycetes</taxon>
        <taxon>Peronosporales</taxon>
        <taxon>Peronosporaceae</taxon>
        <taxon>Peronospora</taxon>
    </lineage>
</organism>
<gene>
    <name evidence="1" type="ORF">PBS001_LOCUS5503</name>
</gene>
<protein>
    <submittedName>
        <fullName evidence="1">Uncharacterized protein</fullName>
    </submittedName>
</protein>
<dbReference type="EMBL" id="CAKLCB010000274">
    <property type="protein sequence ID" value="CAH0518955.1"/>
    <property type="molecule type" value="Genomic_DNA"/>
</dbReference>
<dbReference type="Proteomes" id="UP001158986">
    <property type="component" value="Unassembled WGS sequence"/>
</dbReference>
<proteinExistence type="predicted"/>